<keyword evidence="3" id="KW-1185">Reference proteome</keyword>
<dbReference type="PRINTS" id="PR01438">
    <property type="entry name" value="UNVRSLSTRESS"/>
</dbReference>
<evidence type="ECO:0000259" key="1">
    <source>
        <dbReference type="Pfam" id="PF00582"/>
    </source>
</evidence>
<dbReference type="Proteomes" id="UP001217089">
    <property type="component" value="Unassembled WGS sequence"/>
</dbReference>
<dbReference type="Pfam" id="PF00582">
    <property type="entry name" value="Usp"/>
    <property type="match status" value="1"/>
</dbReference>
<dbReference type="EMBL" id="JARBDR010000918">
    <property type="protein sequence ID" value="KAJ8301085.1"/>
    <property type="molecule type" value="Genomic_DNA"/>
</dbReference>
<sequence length="166" mass="18727">MAAQETEYKKPEGTKKTVVVAMDGSEHSRKAFQWYLDNVHEPTDHLVMVHSVEMNEVLNSQNWYSSPYTFDKDVMFSLLEEEKKRITAKLEEFAKLLQDARVNGTVKSVHATSPGEGIVKASKDVGADLIITGTRGMGKLRRTFLGSVSDYILHHSHVPVIICRHE</sequence>
<comment type="caution">
    <text evidence="2">The sequence shown here is derived from an EMBL/GenBank/DDBJ whole genome shotgun (WGS) entry which is preliminary data.</text>
</comment>
<dbReference type="SUPFAM" id="SSF52402">
    <property type="entry name" value="Adenine nucleotide alpha hydrolases-like"/>
    <property type="match status" value="1"/>
</dbReference>
<evidence type="ECO:0000313" key="3">
    <source>
        <dbReference type="Proteomes" id="UP001217089"/>
    </source>
</evidence>
<dbReference type="InterPro" id="IPR006016">
    <property type="entry name" value="UspA"/>
</dbReference>
<reference evidence="2 3" key="1">
    <citation type="submission" date="2022-12" db="EMBL/GenBank/DDBJ databases">
        <title>Chromosome-level genome of Tegillarca granosa.</title>
        <authorList>
            <person name="Kim J."/>
        </authorList>
    </citation>
    <scope>NUCLEOTIDE SEQUENCE [LARGE SCALE GENOMIC DNA]</scope>
    <source>
        <strain evidence="2">Teg-2019</strain>
        <tissue evidence="2">Adductor muscle</tissue>
    </source>
</reference>
<evidence type="ECO:0000313" key="2">
    <source>
        <dbReference type="EMBL" id="KAJ8301085.1"/>
    </source>
</evidence>
<organism evidence="2 3">
    <name type="scientific">Tegillarca granosa</name>
    <name type="common">Malaysian cockle</name>
    <name type="synonym">Anadara granosa</name>
    <dbReference type="NCBI Taxonomy" id="220873"/>
    <lineage>
        <taxon>Eukaryota</taxon>
        <taxon>Metazoa</taxon>
        <taxon>Spiralia</taxon>
        <taxon>Lophotrochozoa</taxon>
        <taxon>Mollusca</taxon>
        <taxon>Bivalvia</taxon>
        <taxon>Autobranchia</taxon>
        <taxon>Pteriomorphia</taxon>
        <taxon>Arcoida</taxon>
        <taxon>Arcoidea</taxon>
        <taxon>Arcidae</taxon>
        <taxon>Tegillarca</taxon>
    </lineage>
</organism>
<dbReference type="CDD" id="cd23659">
    <property type="entry name" value="USP_At3g01520-like"/>
    <property type="match status" value="1"/>
</dbReference>
<feature type="domain" description="UspA" evidence="1">
    <location>
        <begin position="16"/>
        <end position="164"/>
    </location>
</feature>
<dbReference type="Gene3D" id="3.40.50.620">
    <property type="entry name" value="HUPs"/>
    <property type="match status" value="1"/>
</dbReference>
<dbReference type="InterPro" id="IPR006015">
    <property type="entry name" value="Universal_stress_UspA"/>
</dbReference>
<dbReference type="PANTHER" id="PTHR46989:SF3">
    <property type="entry name" value="USPA DOMAIN-CONTAINING PROTEIN"/>
    <property type="match status" value="1"/>
</dbReference>
<protein>
    <recommendedName>
        <fullName evidence="1">UspA domain-containing protein</fullName>
    </recommendedName>
</protein>
<proteinExistence type="predicted"/>
<gene>
    <name evidence="2" type="ORF">KUTeg_020072</name>
</gene>
<dbReference type="PANTHER" id="PTHR46989">
    <property type="entry name" value="USP DOMAIN-CONTAINING PROTEIN"/>
    <property type="match status" value="1"/>
</dbReference>
<dbReference type="InterPro" id="IPR014729">
    <property type="entry name" value="Rossmann-like_a/b/a_fold"/>
</dbReference>
<accession>A0ABQ9E7F4</accession>
<name>A0ABQ9E7F4_TEGGR</name>